<evidence type="ECO:0000313" key="1">
    <source>
        <dbReference type="EMBL" id="MDO5971356.1"/>
    </source>
</evidence>
<dbReference type="InterPro" id="IPR011466">
    <property type="entry name" value="DUF1572"/>
</dbReference>
<dbReference type="Proteomes" id="UP001176883">
    <property type="component" value="Unassembled WGS sequence"/>
</dbReference>
<accession>A0ABT8WE26</accession>
<sequence length="183" mass="21598">MESYLTSIIKQFEYYKSLGDKTFKQLDFEALQKEFAEDSNSISIIVKHLVGNMLSRWTHFLTEDGEKTWRQRDLEFEDTYTTKDALITDWNKGWNCLFNAITPLAETDLERIIYIRNQGHTVTEAINRQLAHYSYHVGQIVFLGKLVKSKNWESLSIPKGDSKKYNAEKFSKEKERRHFTDDL</sequence>
<organism evidence="1 2">
    <name type="scientific">Flavivirga aquimarina</name>
    <dbReference type="NCBI Taxonomy" id="2027862"/>
    <lineage>
        <taxon>Bacteria</taxon>
        <taxon>Pseudomonadati</taxon>
        <taxon>Bacteroidota</taxon>
        <taxon>Flavobacteriia</taxon>
        <taxon>Flavobacteriales</taxon>
        <taxon>Flavobacteriaceae</taxon>
        <taxon>Flavivirga</taxon>
    </lineage>
</organism>
<keyword evidence="2" id="KW-1185">Reference proteome</keyword>
<evidence type="ECO:0000313" key="2">
    <source>
        <dbReference type="Proteomes" id="UP001176883"/>
    </source>
</evidence>
<gene>
    <name evidence="1" type="ORF">Q4Q35_16235</name>
</gene>
<dbReference type="Pfam" id="PF07609">
    <property type="entry name" value="DUF1572"/>
    <property type="match status" value="1"/>
</dbReference>
<name>A0ABT8WE26_9FLAO</name>
<dbReference type="RefSeq" id="WP_303279071.1">
    <property type="nucleotide sequence ID" value="NZ_JAUOEK010000152.1"/>
</dbReference>
<proteinExistence type="predicted"/>
<dbReference type="SUPFAM" id="SSF109854">
    <property type="entry name" value="DinB/YfiT-like putative metalloenzymes"/>
    <property type="match status" value="1"/>
</dbReference>
<dbReference type="Gene3D" id="1.20.120.450">
    <property type="entry name" value="dinb family like domain"/>
    <property type="match status" value="1"/>
</dbReference>
<comment type="caution">
    <text evidence="1">The sequence shown here is derived from an EMBL/GenBank/DDBJ whole genome shotgun (WGS) entry which is preliminary data.</text>
</comment>
<dbReference type="InterPro" id="IPR034660">
    <property type="entry name" value="DinB/YfiT-like"/>
</dbReference>
<reference evidence="1" key="1">
    <citation type="submission" date="2023-07" db="EMBL/GenBank/DDBJ databases">
        <title>Two novel species in the genus Flavivirga.</title>
        <authorList>
            <person name="Kwon K."/>
        </authorList>
    </citation>
    <scope>NUCLEOTIDE SEQUENCE</scope>
    <source>
        <strain evidence="1">KCTC 52353</strain>
    </source>
</reference>
<protein>
    <submittedName>
        <fullName evidence="1">DUF1572 family protein</fullName>
    </submittedName>
</protein>
<dbReference type="EMBL" id="JAUOEK010000152">
    <property type="protein sequence ID" value="MDO5971356.1"/>
    <property type="molecule type" value="Genomic_DNA"/>
</dbReference>